<keyword evidence="1" id="KW-0812">Transmembrane</keyword>
<dbReference type="OrthoDB" id="7065374at2"/>
<dbReference type="HOGENOM" id="CLU_1515279_0_0_10"/>
<dbReference type="eggNOG" id="ENOG5032RGR">
    <property type="taxonomic scope" value="Bacteria"/>
</dbReference>
<evidence type="ECO:0000313" key="2">
    <source>
        <dbReference type="EMBL" id="ACE04181.1"/>
    </source>
</evidence>
<sequence length="177" mass="20224">MGQILGQMDSYFSLPFFTVFGGISSVIVIAAALYSGYLFWQGVFPVLWRLGHGLSSRKIAVFADSDKFDDLKKILIDSGLFKEKNIIKIGKESIRKADDISLRLMHWDAYKDELQEILRYKKDMHALIVYAPQNEDRIGPDDIDAINKNRNTIIVNFRGRLLNDVLTSMITTGYQKK</sequence>
<organism evidence="2">
    <name type="scientific">Chlorobium phaeobacteroides (strain BS1)</name>
    <dbReference type="NCBI Taxonomy" id="331678"/>
    <lineage>
        <taxon>Bacteria</taxon>
        <taxon>Pseudomonadati</taxon>
        <taxon>Chlorobiota</taxon>
        <taxon>Chlorobiia</taxon>
        <taxon>Chlorobiales</taxon>
        <taxon>Chlorobiaceae</taxon>
        <taxon>Chlorobium/Pelodictyon group</taxon>
        <taxon>Chlorobium</taxon>
    </lineage>
</organism>
<proteinExistence type="predicted"/>
<evidence type="ECO:0000256" key="1">
    <source>
        <dbReference type="SAM" id="Phobius"/>
    </source>
</evidence>
<gene>
    <name evidence="2" type="ordered locus">Cphamn1_1249</name>
</gene>
<feature type="transmembrane region" description="Helical" evidence="1">
    <location>
        <begin position="12"/>
        <end position="40"/>
    </location>
</feature>
<reference evidence="2" key="1">
    <citation type="submission" date="2008-06" db="EMBL/GenBank/DDBJ databases">
        <title>Complete sequence of Chlorobium phaeobacteroides BS1.</title>
        <authorList>
            <consortium name="US DOE Joint Genome Institute"/>
            <person name="Lucas S."/>
            <person name="Copeland A."/>
            <person name="Lapidus A."/>
            <person name="Glavina del Rio T."/>
            <person name="Dalin E."/>
            <person name="Tice H."/>
            <person name="Bruce D."/>
            <person name="Goodwin L."/>
            <person name="Pitluck S."/>
            <person name="Schmutz J."/>
            <person name="Larimer F."/>
            <person name="Land M."/>
            <person name="Hauser L."/>
            <person name="Kyrpides N."/>
            <person name="Ovchinnikova G."/>
            <person name="Li T."/>
            <person name="Liu Z."/>
            <person name="Zhao F."/>
            <person name="Overmann J."/>
            <person name="Bryant D.A."/>
            <person name="Richardson P."/>
        </authorList>
    </citation>
    <scope>NUCLEOTIDE SEQUENCE [LARGE SCALE GENOMIC DNA]</scope>
    <source>
        <strain evidence="2">BS1</strain>
    </source>
</reference>
<keyword evidence="1" id="KW-1133">Transmembrane helix</keyword>
<dbReference type="STRING" id="331678.Cphamn1_1249"/>
<name>B3EIY1_CHLPB</name>
<dbReference type="KEGG" id="cpb:Cphamn1_1249"/>
<dbReference type="AlphaFoldDB" id="B3EIY1"/>
<accession>B3EIY1</accession>
<keyword evidence="1" id="KW-0472">Membrane</keyword>
<protein>
    <submittedName>
        <fullName evidence="2">Uncharacterized protein</fullName>
    </submittedName>
</protein>
<dbReference type="EMBL" id="CP001101">
    <property type="protein sequence ID" value="ACE04181.1"/>
    <property type="molecule type" value="Genomic_DNA"/>
</dbReference>